<dbReference type="EMBL" id="JPOX01000013">
    <property type="protein sequence ID" value="KFX48182.1"/>
    <property type="molecule type" value="Genomic_DNA"/>
</dbReference>
<feature type="compositionally biased region" description="Polar residues" evidence="3">
    <location>
        <begin position="365"/>
        <end position="402"/>
    </location>
</feature>
<proteinExistence type="predicted"/>
<evidence type="ECO:0000256" key="3">
    <source>
        <dbReference type="SAM" id="MobiDB-lite"/>
    </source>
</evidence>
<organism evidence="5">
    <name type="scientific">Talaromyces marneffei PM1</name>
    <dbReference type="NCBI Taxonomy" id="1077442"/>
    <lineage>
        <taxon>Eukaryota</taxon>
        <taxon>Fungi</taxon>
        <taxon>Dikarya</taxon>
        <taxon>Ascomycota</taxon>
        <taxon>Pezizomycotina</taxon>
        <taxon>Eurotiomycetes</taxon>
        <taxon>Eurotiomycetidae</taxon>
        <taxon>Eurotiales</taxon>
        <taxon>Trichocomaceae</taxon>
        <taxon>Talaromyces</taxon>
        <taxon>Talaromyces sect. Talaromyces</taxon>
    </lineage>
</organism>
<protein>
    <submittedName>
        <fullName evidence="5">NAP1-binding protein 2</fullName>
    </submittedName>
</protein>
<feature type="compositionally biased region" description="Polar residues" evidence="3">
    <location>
        <begin position="51"/>
        <end position="60"/>
    </location>
</feature>
<evidence type="ECO:0000256" key="2">
    <source>
        <dbReference type="PROSITE-ProRule" id="PRU00192"/>
    </source>
</evidence>
<dbReference type="InterPro" id="IPR036028">
    <property type="entry name" value="SH3-like_dom_sf"/>
</dbReference>
<feature type="compositionally biased region" description="Polar residues" evidence="3">
    <location>
        <begin position="1"/>
        <end position="15"/>
    </location>
</feature>
<dbReference type="PANTHER" id="PTHR14167">
    <property type="entry name" value="SH3 DOMAIN-CONTAINING"/>
    <property type="match status" value="1"/>
</dbReference>
<dbReference type="eggNOG" id="ENOG502RZ32">
    <property type="taxonomic scope" value="Eukaryota"/>
</dbReference>
<feature type="domain" description="SH3" evidence="4">
    <location>
        <begin position="289"/>
        <end position="350"/>
    </location>
</feature>
<dbReference type="SMART" id="SM00326">
    <property type="entry name" value="SH3"/>
    <property type="match status" value="1"/>
</dbReference>
<feature type="region of interest" description="Disordered" evidence="3">
    <location>
        <begin position="101"/>
        <end position="160"/>
    </location>
</feature>
<evidence type="ECO:0000256" key="1">
    <source>
        <dbReference type="ARBA" id="ARBA00022443"/>
    </source>
</evidence>
<feature type="compositionally biased region" description="Polar residues" evidence="3">
    <location>
        <begin position="127"/>
        <end position="141"/>
    </location>
</feature>
<accession>A0A093V6I7</accession>
<dbReference type="SUPFAM" id="SSF50044">
    <property type="entry name" value="SH3-domain"/>
    <property type="match status" value="1"/>
</dbReference>
<dbReference type="InterPro" id="IPR001452">
    <property type="entry name" value="SH3_domain"/>
</dbReference>
<feature type="compositionally biased region" description="Basic and acidic residues" evidence="3">
    <location>
        <begin position="403"/>
        <end position="414"/>
    </location>
</feature>
<dbReference type="PROSITE" id="PS50002">
    <property type="entry name" value="SH3"/>
    <property type="match status" value="1"/>
</dbReference>
<name>A0A093V6I7_TALMA</name>
<evidence type="ECO:0000313" key="5">
    <source>
        <dbReference type="EMBL" id="KFX48182.1"/>
    </source>
</evidence>
<dbReference type="HOGENOM" id="CLU_024803_2_0_1"/>
<feature type="region of interest" description="Disordered" evidence="3">
    <location>
        <begin position="1"/>
        <end position="66"/>
    </location>
</feature>
<dbReference type="PANTHER" id="PTHR14167:SF116">
    <property type="entry name" value="CAP, ISOFORM AC"/>
    <property type="match status" value="1"/>
</dbReference>
<sequence>MATTTTTSPQPNAATNRAAVNPALPPITTETPSKLPPMRRISSSARERLSVYSTVSQTSQHRSRPVSHVFPLFHSSLPYALVRDFAYAPIHPLHYGPLPVSSRASTPASESRRLSDPQIGSWEPSRHSWSSNSGASESFGQQLPAVSFGDGPPYSEDEDLHSPIITSRYRKHKSVHTFGDTRGFGDSGRDGENDLIDRGTLVAVNGDGSETYYVQGDQDASDGPGGEYITYPAGDSRYSQYAYGGSGGGGGDAANTEESAHGGDYAYEDDYSDRYSRDYHFSIGSPDEEMHGKAVALFDFTREHENELPLKEGQVILVSYRHGQGWLVAEDPRTGESGLVPEEFVRLVRDIEGGLSSLNGELSGANDQQQPENTTATADESPSNLSAEQGETATPTNGNHQSETLDKGTQEKSS</sequence>
<dbReference type="InterPro" id="IPR050384">
    <property type="entry name" value="Endophilin_SH3RF"/>
</dbReference>
<comment type="caution">
    <text evidence="5">The sequence shown here is derived from an EMBL/GenBank/DDBJ whole genome shotgun (WGS) entry which is preliminary data.</text>
</comment>
<feature type="region of interest" description="Disordered" evidence="3">
    <location>
        <begin position="358"/>
        <end position="414"/>
    </location>
</feature>
<dbReference type="Pfam" id="PF00018">
    <property type="entry name" value="SH3_1"/>
    <property type="match status" value="1"/>
</dbReference>
<gene>
    <name evidence="5" type="ORF">GQ26_0132350</name>
</gene>
<reference evidence="5" key="1">
    <citation type="journal article" date="2014" name="PLoS Genet.">
        <title>Signature Gene Expression Reveals Novel Clues to the Molecular Mechanisms of Dimorphic Transition in Penicillium marneffei.</title>
        <authorList>
            <person name="Yang E."/>
            <person name="Wang G."/>
            <person name="Cai J."/>
            <person name="Woo P.C."/>
            <person name="Lau S.K."/>
            <person name="Yuen K.-Y."/>
            <person name="Chow W.-N."/>
            <person name="Lin X."/>
        </authorList>
    </citation>
    <scope>NUCLEOTIDE SEQUENCE [LARGE SCALE GENOMIC DNA]</scope>
    <source>
        <strain evidence="5">PM1</strain>
    </source>
</reference>
<dbReference type="GO" id="GO:0005737">
    <property type="term" value="C:cytoplasm"/>
    <property type="evidence" value="ECO:0007669"/>
    <property type="project" value="TreeGrafter"/>
</dbReference>
<keyword evidence="1 2" id="KW-0728">SH3 domain</keyword>
<evidence type="ECO:0000259" key="4">
    <source>
        <dbReference type="PROSITE" id="PS50002"/>
    </source>
</evidence>
<dbReference type="Gene3D" id="2.30.30.40">
    <property type="entry name" value="SH3 Domains"/>
    <property type="match status" value="1"/>
</dbReference>
<dbReference type="AlphaFoldDB" id="A0A093V6I7"/>